<dbReference type="KEGG" id="scac:106092093"/>
<sequence length="388" mass="42466">MKIFIFTLICGLLGHAASIPLESSSNDATDALVDDSWQTSPITAWPLHPAPLTAYTTHGLNLLTPGELAPFQAATSTKKKQHKVVESKFAEHPKPFSGINLPQLLQPQLLTPQPYFVLNNHPYLAPTPLTQFSYTYGGNQLQQQLYTPMGESALTPSHKTMASTTSKPKVKQPEPTTKRPKEHLRNKPPKLQLAPPAQTADFLHDQPLLQAVRQINSDFVVEDIMPVPGRHVFSSVNMEVLEHKPMTSSQQKSKANDVRKTPKPKTANKKSPTDSHQIKVEATGRTATSGNVPQIQFATYFLPYFSQGQQQQLQQERKKATKTAALILEPHSKAIVGNGGTAISTPISRAFLKRGVTTNVYFNPESVAIAGVGGKAHAQADLELDLIS</sequence>
<dbReference type="EnsemblMetazoa" id="SCAU013166-RB">
    <property type="protein sequence ID" value="SCAU013166-PB"/>
    <property type="gene ID" value="SCAU013166"/>
</dbReference>
<dbReference type="Proteomes" id="UP000095300">
    <property type="component" value="Unassembled WGS sequence"/>
</dbReference>
<feature type="compositionally biased region" description="Basic and acidic residues" evidence="1">
    <location>
        <begin position="176"/>
        <end position="185"/>
    </location>
</feature>
<evidence type="ECO:0000259" key="3">
    <source>
        <dbReference type="Pfam" id="PF15999"/>
    </source>
</evidence>
<proteinExistence type="predicted"/>
<dbReference type="AlphaFoldDB" id="A0A1I8Q257"/>
<protein>
    <recommendedName>
        <fullName evidence="3">DUF4774 domain-containing protein</fullName>
    </recommendedName>
</protein>
<gene>
    <name evidence="4" type="primary">106092093</name>
</gene>
<organism evidence="4 5">
    <name type="scientific">Stomoxys calcitrans</name>
    <name type="common">Stable fly</name>
    <name type="synonym">Conops calcitrans</name>
    <dbReference type="NCBI Taxonomy" id="35570"/>
    <lineage>
        <taxon>Eukaryota</taxon>
        <taxon>Metazoa</taxon>
        <taxon>Ecdysozoa</taxon>
        <taxon>Arthropoda</taxon>
        <taxon>Hexapoda</taxon>
        <taxon>Insecta</taxon>
        <taxon>Pterygota</taxon>
        <taxon>Neoptera</taxon>
        <taxon>Endopterygota</taxon>
        <taxon>Diptera</taxon>
        <taxon>Brachycera</taxon>
        <taxon>Muscomorpha</taxon>
        <taxon>Muscoidea</taxon>
        <taxon>Muscidae</taxon>
        <taxon>Stomoxys</taxon>
    </lineage>
</organism>
<dbReference type="VEuPathDB" id="VectorBase:SCAU013166"/>
<feature type="compositionally biased region" description="Polar residues" evidence="1">
    <location>
        <begin position="154"/>
        <end position="167"/>
    </location>
</feature>
<feature type="chain" id="PRO_5009327592" description="DUF4774 domain-containing protein" evidence="2">
    <location>
        <begin position="19"/>
        <end position="388"/>
    </location>
</feature>
<dbReference type="InterPro" id="IPR031942">
    <property type="entry name" value="DUF4774"/>
</dbReference>
<evidence type="ECO:0000256" key="1">
    <source>
        <dbReference type="SAM" id="MobiDB-lite"/>
    </source>
</evidence>
<keyword evidence="5" id="KW-1185">Reference proteome</keyword>
<accession>A0A1I8Q257</accession>
<reference evidence="4" key="1">
    <citation type="submission" date="2020-05" db="UniProtKB">
        <authorList>
            <consortium name="EnsemblMetazoa"/>
        </authorList>
    </citation>
    <scope>IDENTIFICATION</scope>
    <source>
        <strain evidence="4">USDA</strain>
    </source>
</reference>
<feature type="region of interest" description="Disordered" evidence="1">
    <location>
        <begin position="244"/>
        <end position="277"/>
    </location>
</feature>
<keyword evidence="2" id="KW-0732">Signal</keyword>
<evidence type="ECO:0000313" key="4">
    <source>
        <dbReference type="EnsemblMetazoa" id="SCAU013166-PB"/>
    </source>
</evidence>
<dbReference type="Pfam" id="PF15999">
    <property type="entry name" value="DUF4774"/>
    <property type="match status" value="1"/>
</dbReference>
<feature type="region of interest" description="Disordered" evidence="1">
    <location>
        <begin position="152"/>
        <end position="193"/>
    </location>
</feature>
<evidence type="ECO:0000313" key="5">
    <source>
        <dbReference type="Proteomes" id="UP000095300"/>
    </source>
</evidence>
<evidence type="ECO:0000256" key="2">
    <source>
        <dbReference type="SAM" id="SignalP"/>
    </source>
</evidence>
<feature type="signal peptide" evidence="2">
    <location>
        <begin position="1"/>
        <end position="18"/>
    </location>
</feature>
<name>A0A1I8Q257_STOCA</name>
<dbReference type="OrthoDB" id="8194084at2759"/>
<feature type="domain" description="DUF4774" evidence="3">
    <location>
        <begin position="325"/>
        <end position="380"/>
    </location>
</feature>